<evidence type="ECO:0000256" key="2">
    <source>
        <dbReference type="ARBA" id="ARBA00022729"/>
    </source>
</evidence>
<feature type="chain" id="PRO_5035910565" description="Glycine zipper 2TM domain-containing protein" evidence="6">
    <location>
        <begin position="23"/>
        <end position="154"/>
    </location>
</feature>
<evidence type="ECO:0000313" key="8">
    <source>
        <dbReference type="Proteomes" id="UP000831534"/>
    </source>
</evidence>
<accession>A0A8T9MU88</accession>
<proteinExistence type="predicted"/>
<evidence type="ECO:0008006" key="9">
    <source>
        <dbReference type="Google" id="ProtNLM"/>
    </source>
</evidence>
<evidence type="ECO:0000313" key="7">
    <source>
        <dbReference type="EMBL" id="UOP04811.1"/>
    </source>
</evidence>
<reference evidence="7" key="2">
    <citation type="submission" date="2024-09" db="EMBL/GenBank/DDBJ databases">
        <authorList>
            <person name="Veyrier F.J."/>
        </authorList>
    </citation>
    <scope>NUCLEOTIDE SEQUENCE</scope>
    <source>
        <strain evidence="7">17694</strain>
    </source>
</reference>
<dbReference type="Proteomes" id="UP000831534">
    <property type="component" value="Chromosome"/>
</dbReference>
<dbReference type="PROSITE" id="PS51257">
    <property type="entry name" value="PROKAR_LIPOPROTEIN"/>
    <property type="match status" value="1"/>
</dbReference>
<dbReference type="PANTHER" id="PTHR35603:SF1">
    <property type="entry name" value="OUTER MEMBRANE LIPOPROTEIN SLYB"/>
    <property type="match status" value="1"/>
</dbReference>
<evidence type="ECO:0000256" key="1">
    <source>
        <dbReference type="ARBA" id="ARBA00004459"/>
    </source>
</evidence>
<name>A0A8T9MU88_9NEIS</name>
<feature type="signal peptide" evidence="6">
    <location>
        <begin position="1"/>
        <end position="22"/>
    </location>
</feature>
<comment type="subcellular location">
    <subcellularLocation>
        <location evidence="1">Cell outer membrane</location>
        <topology evidence="1">Lipid-anchor</topology>
    </subcellularLocation>
</comment>
<dbReference type="EMBL" id="CP091521">
    <property type="protein sequence ID" value="UOP04811.1"/>
    <property type="molecule type" value="Genomic_DNA"/>
</dbReference>
<gene>
    <name evidence="7" type="ORF">LVJ77_11815</name>
</gene>
<keyword evidence="5" id="KW-0449">Lipoprotein</keyword>
<protein>
    <recommendedName>
        <fullName evidence="9">Glycine zipper 2TM domain-containing protein</fullName>
    </recommendedName>
</protein>
<dbReference type="GO" id="GO:0009279">
    <property type="term" value="C:cell outer membrane"/>
    <property type="evidence" value="ECO:0007669"/>
    <property type="project" value="UniProtKB-SubCell"/>
</dbReference>
<reference evidence="7" key="1">
    <citation type="journal article" date="2022" name="Res Sq">
        <title>Evolution of multicellular longitudinally dividing oral cavity symbionts (Neisseriaceae).</title>
        <authorList>
            <person name="Nyongesa S."/>
            <person name="Weber P."/>
            <person name="Bernet E."/>
            <person name="Pullido F."/>
            <person name="Nieckarz M."/>
            <person name="Delaby M."/>
            <person name="Nieves C."/>
            <person name="Viehboeck T."/>
            <person name="Krause N."/>
            <person name="Rivera-Millot A."/>
            <person name="Nakamura A."/>
            <person name="Vischer N."/>
            <person name="VanNieuwenhze M."/>
            <person name="Brun Y."/>
            <person name="Cava F."/>
            <person name="Bulgheresi S."/>
            <person name="Veyrier F."/>
        </authorList>
    </citation>
    <scope>NUCLEOTIDE SEQUENCE</scope>
    <source>
        <strain evidence="7">17694</strain>
    </source>
</reference>
<dbReference type="KEGG" id="ckh:LVJ77_11815"/>
<evidence type="ECO:0000256" key="6">
    <source>
        <dbReference type="SAM" id="SignalP"/>
    </source>
</evidence>
<keyword evidence="8" id="KW-1185">Reference proteome</keyword>
<dbReference type="AlphaFoldDB" id="A0A8T9MU88"/>
<organism evidence="7 8">
    <name type="scientific">Conchiformibius kuhniae</name>
    <dbReference type="NCBI Taxonomy" id="211502"/>
    <lineage>
        <taxon>Bacteria</taxon>
        <taxon>Pseudomonadati</taxon>
        <taxon>Pseudomonadota</taxon>
        <taxon>Betaproteobacteria</taxon>
        <taxon>Neisseriales</taxon>
        <taxon>Neisseriaceae</taxon>
        <taxon>Conchiformibius</taxon>
    </lineage>
</organism>
<dbReference type="InterPro" id="IPR051407">
    <property type="entry name" value="Bact_OM_lipoprot/Surf_antigen"/>
</dbReference>
<keyword evidence="3" id="KW-0472">Membrane</keyword>
<keyword evidence="2 6" id="KW-0732">Signal</keyword>
<dbReference type="RefSeq" id="WP_027008900.1">
    <property type="nucleotide sequence ID" value="NZ_CP091521.1"/>
</dbReference>
<keyword evidence="4" id="KW-0564">Palmitate</keyword>
<evidence type="ECO:0000256" key="4">
    <source>
        <dbReference type="ARBA" id="ARBA00023139"/>
    </source>
</evidence>
<sequence length="154" mass="15584">MKKQKLLAISTVMLALCGCANTQSYSGNVYRGEQAKTARSISYGTIVSARPVRIQAPHSGAVGSVGGGIIGGIAGSSVGGGRGSAIMSTVGAIAGSLLGAKLEQQAALVHSLEMVIHKDDGTEIVVVQKQEAGLLPGRRVRIVGSASDLNVSPM</sequence>
<dbReference type="PANTHER" id="PTHR35603">
    <property type="match status" value="1"/>
</dbReference>
<evidence type="ECO:0000256" key="5">
    <source>
        <dbReference type="ARBA" id="ARBA00023288"/>
    </source>
</evidence>
<evidence type="ECO:0000256" key="3">
    <source>
        <dbReference type="ARBA" id="ARBA00023136"/>
    </source>
</evidence>